<dbReference type="CDD" id="cd17324">
    <property type="entry name" value="MFS_NepI_like"/>
    <property type="match status" value="1"/>
</dbReference>
<dbReference type="PROSITE" id="PS50850">
    <property type="entry name" value="MFS"/>
    <property type="match status" value="1"/>
</dbReference>
<dbReference type="InterPro" id="IPR020846">
    <property type="entry name" value="MFS_dom"/>
</dbReference>
<dbReference type="KEGG" id="pco:PHACADRAFT_125251"/>
<organism evidence="5 6">
    <name type="scientific">Phanerochaete carnosa (strain HHB-10118-sp)</name>
    <name type="common">White-rot fungus</name>
    <name type="synonym">Peniophora carnosa</name>
    <dbReference type="NCBI Taxonomy" id="650164"/>
    <lineage>
        <taxon>Eukaryota</taxon>
        <taxon>Fungi</taxon>
        <taxon>Dikarya</taxon>
        <taxon>Basidiomycota</taxon>
        <taxon>Agaricomycotina</taxon>
        <taxon>Agaricomycetes</taxon>
        <taxon>Polyporales</taxon>
        <taxon>Phanerochaetaceae</taxon>
        <taxon>Phanerochaete</taxon>
    </lineage>
</organism>
<feature type="transmembrane region" description="Helical" evidence="3">
    <location>
        <begin position="327"/>
        <end position="344"/>
    </location>
</feature>
<keyword evidence="3" id="KW-0812">Transmembrane</keyword>
<feature type="transmembrane region" description="Helical" evidence="3">
    <location>
        <begin position="217"/>
        <end position="237"/>
    </location>
</feature>
<keyword evidence="3" id="KW-1133">Transmembrane helix</keyword>
<name>K5W2X6_PHACS</name>
<evidence type="ECO:0000256" key="1">
    <source>
        <dbReference type="ARBA" id="ARBA00004141"/>
    </source>
</evidence>
<feature type="region of interest" description="Disordered" evidence="2">
    <location>
        <begin position="1"/>
        <end position="24"/>
    </location>
</feature>
<dbReference type="InterPro" id="IPR036259">
    <property type="entry name" value="MFS_trans_sf"/>
</dbReference>
<feature type="domain" description="Major facilitator superfamily (MFS) profile" evidence="4">
    <location>
        <begin position="58"/>
        <end position="446"/>
    </location>
</feature>
<comment type="subcellular location">
    <subcellularLocation>
        <location evidence="1">Membrane</location>
        <topology evidence="1">Multi-pass membrane protein</topology>
    </subcellularLocation>
</comment>
<gene>
    <name evidence="5" type="ORF">PHACADRAFT_125251</name>
</gene>
<proteinExistence type="predicted"/>
<dbReference type="InterPro" id="IPR011701">
    <property type="entry name" value="MFS"/>
</dbReference>
<keyword evidence="6" id="KW-1185">Reference proteome</keyword>
<evidence type="ECO:0000259" key="4">
    <source>
        <dbReference type="PROSITE" id="PS50850"/>
    </source>
</evidence>
<dbReference type="GeneID" id="18908017"/>
<feature type="transmembrane region" description="Helical" evidence="3">
    <location>
        <begin position="266"/>
        <end position="290"/>
    </location>
</feature>
<keyword evidence="3" id="KW-0472">Membrane</keyword>
<dbReference type="Gene3D" id="1.20.1250.20">
    <property type="entry name" value="MFS general substrate transporter like domains"/>
    <property type="match status" value="1"/>
</dbReference>
<feature type="transmembrane region" description="Helical" evidence="3">
    <location>
        <begin position="395"/>
        <end position="416"/>
    </location>
</feature>
<feature type="transmembrane region" description="Helical" evidence="3">
    <location>
        <begin position="101"/>
        <end position="119"/>
    </location>
</feature>
<accession>K5W2X6</accession>
<dbReference type="GO" id="GO:0016020">
    <property type="term" value="C:membrane"/>
    <property type="evidence" value="ECO:0007669"/>
    <property type="project" value="UniProtKB-SubCell"/>
</dbReference>
<dbReference type="OrthoDB" id="2105912at2759"/>
<feature type="transmembrane region" description="Helical" evidence="3">
    <location>
        <begin position="296"/>
        <end position="320"/>
    </location>
</feature>
<dbReference type="PANTHER" id="PTHR42910:SF1">
    <property type="entry name" value="MAJOR FACILITATOR SUPERFAMILY (MFS) PROFILE DOMAIN-CONTAINING PROTEIN"/>
    <property type="match status" value="1"/>
</dbReference>
<evidence type="ECO:0000256" key="2">
    <source>
        <dbReference type="SAM" id="MobiDB-lite"/>
    </source>
</evidence>
<feature type="transmembrane region" description="Helical" evidence="3">
    <location>
        <begin position="422"/>
        <end position="440"/>
    </location>
</feature>
<dbReference type="Pfam" id="PF07690">
    <property type="entry name" value="MFS_1"/>
    <property type="match status" value="1"/>
</dbReference>
<dbReference type="SUPFAM" id="SSF103473">
    <property type="entry name" value="MFS general substrate transporter"/>
    <property type="match status" value="1"/>
</dbReference>
<feature type="transmembrane region" description="Helical" evidence="3">
    <location>
        <begin position="60"/>
        <end position="81"/>
    </location>
</feature>
<dbReference type="RefSeq" id="XP_007398170.1">
    <property type="nucleotide sequence ID" value="XM_007398108.1"/>
</dbReference>
<evidence type="ECO:0000313" key="5">
    <source>
        <dbReference type="EMBL" id="EKM53480.1"/>
    </source>
</evidence>
<feature type="transmembrane region" description="Helical" evidence="3">
    <location>
        <begin position="350"/>
        <end position="369"/>
    </location>
</feature>
<dbReference type="GO" id="GO:0022857">
    <property type="term" value="F:transmembrane transporter activity"/>
    <property type="evidence" value="ECO:0007669"/>
    <property type="project" value="InterPro"/>
</dbReference>
<dbReference type="PANTHER" id="PTHR42910">
    <property type="entry name" value="TRANSPORTER SCO4007-RELATED"/>
    <property type="match status" value="1"/>
</dbReference>
<dbReference type="AlphaFoldDB" id="K5W2X6"/>
<sequence>MPDEKSVALSASGTRDPATPSPTLSPCALGEGTEGCRCHDFFFLPIPSRLRYDPSKPPQLTLALNIMFAATTTIFVSTLYYCQPMLIELAQSFDVSYNRVSNIPTLMQAGYAAGLLLIAPLGDLVYRRPLILLLGATTSALMLGSAFTMNFIVFEVISVFAGMFSCVSQILAPLTADLAAPERRASALSILIAGVLLGIMCARIVAGIIAEYASWRVVYYVAGGLQGATVLALYFVLPDYPVKNKGLSYWSILFSMAKYCVTEPQLIQAALVSMVSMACFSNFWVTLTFLLDGPPYYYSTLVIGLFGLVGVFGIVLAPFVGRAIDRLLLPWTSAVVATVGLLVFQGIQTGAGGINIAAVVIVCFGIDVFRQFQQVSLNTIIFDIEPSARSRMNSVVQLSVFVGQIMGTAVGTEVFLKDGWRPAAALSVGWSGFTLIVLLLRGPYCKRYTWFGYDGGRGLRKSKTTCGEKDEPDAKANSSEVNTRVGSREYVVTLEDKVLDV</sequence>
<dbReference type="InParanoid" id="K5W2X6"/>
<reference evidence="5 6" key="1">
    <citation type="journal article" date="2012" name="BMC Genomics">
        <title>Comparative genomics of the white-rot fungi, Phanerochaete carnosa and P. chrysosporium, to elucidate the genetic basis of the distinct wood types they colonize.</title>
        <authorList>
            <person name="Suzuki H."/>
            <person name="MacDonald J."/>
            <person name="Syed K."/>
            <person name="Salamov A."/>
            <person name="Hori C."/>
            <person name="Aerts A."/>
            <person name="Henrissat B."/>
            <person name="Wiebenga A."/>
            <person name="vanKuyk P.A."/>
            <person name="Barry K."/>
            <person name="Lindquist E."/>
            <person name="LaButti K."/>
            <person name="Lapidus A."/>
            <person name="Lucas S."/>
            <person name="Coutinho P."/>
            <person name="Gong Y."/>
            <person name="Samejima M."/>
            <person name="Mahadevan R."/>
            <person name="Abou-Zaid M."/>
            <person name="de Vries R.P."/>
            <person name="Igarashi K."/>
            <person name="Yadav J.S."/>
            <person name="Grigoriev I.V."/>
            <person name="Master E.R."/>
        </authorList>
    </citation>
    <scope>NUCLEOTIDE SEQUENCE [LARGE SCALE GENOMIC DNA]</scope>
    <source>
        <strain evidence="5 6">HHB-10118-sp</strain>
    </source>
</reference>
<dbReference type="HOGENOM" id="CLU_001265_23_3_1"/>
<evidence type="ECO:0000313" key="6">
    <source>
        <dbReference type="Proteomes" id="UP000008370"/>
    </source>
</evidence>
<protein>
    <recommendedName>
        <fullName evidence="4">Major facilitator superfamily (MFS) profile domain-containing protein</fullName>
    </recommendedName>
</protein>
<evidence type="ECO:0000256" key="3">
    <source>
        <dbReference type="SAM" id="Phobius"/>
    </source>
</evidence>
<feature type="transmembrane region" description="Helical" evidence="3">
    <location>
        <begin position="187"/>
        <end position="211"/>
    </location>
</feature>
<dbReference type="EMBL" id="JH930474">
    <property type="protein sequence ID" value="EKM53480.1"/>
    <property type="molecule type" value="Genomic_DNA"/>
</dbReference>
<dbReference type="Proteomes" id="UP000008370">
    <property type="component" value="Unassembled WGS sequence"/>
</dbReference>